<sequence>MTATDPGTQAPDLQVDSAAPVAAAGRGTAADAAAIMLERIFSQVAQLMVFVYAARVLGPTEFGVFALASACAVLLFRVAEMGWSPFIMSRGDDWLVVQQVLFVAIMSGIAFAAVGACAVLLAGLDQDLRSLMMLFAVWIALANAASAQKAVLTWAARIRSSALSEIAGEAVGLVVAIAALKQGAGVFALVYGRLACQLVVLCVTFAVTRRAPRRGLPGPIMRELAHFSLQYLSSRILVNVRLQFSTLIVGVFLGPTMVGFFRAAERVAGSVTELIYVPGQVLAWQHLRRARNGGTAETRMARISQTLVRQCTVLTALGAPFLVWLAVFNDEIVRGLFGAGWEPAGMLLMILALGRLPMFPGVFIEPFLTIIGAVRRLPRYTLAIFLVSVVLTMSFAPFGAVPLAYSQAGVSLFAAVRAVQVFRDTAGILPGELARSLRGTFIALVFGVAALFIFGHAIVAVPMHPLLFAVLSGLAGGAVYLAVLFFVDPALGALLADAVKLPSRSSETLS</sequence>
<name>A0AAU8ASV8_9RHOB</name>
<feature type="transmembrane region" description="Helical" evidence="7">
    <location>
        <begin position="439"/>
        <end position="459"/>
    </location>
</feature>
<evidence type="ECO:0000256" key="7">
    <source>
        <dbReference type="SAM" id="Phobius"/>
    </source>
</evidence>
<feature type="transmembrane region" description="Helical" evidence="7">
    <location>
        <begin position="347"/>
        <end position="368"/>
    </location>
</feature>
<evidence type="ECO:0000256" key="6">
    <source>
        <dbReference type="ARBA" id="ARBA00023136"/>
    </source>
</evidence>
<dbReference type="InterPro" id="IPR050833">
    <property type="entry name" value="Poly_Biosynth_Transport"/>
</dbReference>
<reference evidence="8" key="1">
    <citation type="submission" date="2023-02" db="EMBL/GenBank/DDBJ databases">
        <title>Description and genomic characterization of Salipiger bruguierae sp. nov., isolated from the sediment of mangrove plant Bruguiera sexangula.</title>
        <authorList>
            <person name="Long M."/>
        </authorList>
    </citation>
    <scope>NUCLEOTIDE SEQUENCE</scope>
    <source>
        <strain evidence="8">H15</strain>
        <plasmid evidence="8">unnamed4</plasmid>
    </source>
</reference>
<feature type="transmembrane region" description="Helical" evidence="7">
    <location>
        <begin position="307"/>
        <end position="327"/>
    </location>
</feature>
<feature type="transmembrane region" description="Helical" evidence="7">
    <location>
        <begin position="162"/>
        <end position="180"/>
    </location>
</feature>
<evidence type="ECO:0000313" key="8">
    <source>
        <dbReference type="EMBL" id="XCC97650.1"/>
    </source>
</evidence>
<protein>
    <submittedName>
        <fullName evidence="8">Oligosaccharide flippase family protein</fullName>
    </submittedName>
</protein>
<comment type="subcellular location">
    <subcellularLocation>
        <location evidence="1">Cell membrane</location>
        <topology evidence="1">Multi-pass membrane protein</topology>
    </subcellularLocation>
</comment>
<keyword evidence="4 7" id="KW-0812">Transmembrane</keyword>
<evidence type="ECO:0000256" key="4">
    <source>
        <dbReference type="ARBA" id="ARBA00022692"/>
    </source>
</evidence>
<comment type="similarity">
    <text evidence="2">Belongs to the polysaccharide synthase family.</text>
</comment>
<feature type="transmembrane region" description="Helical" evidence="7">
    <location>
        <begin position="380"/>
        <end position="405"/>
    </location>
</feature>
<dbReference type="GO" id="GO:0005886">
    <property type="term" value="C:plasma membrane"/>
    <property type="evidence" value="ECO:0007669"/>
    <property type="project" value="UniProtKB-SubCell"/>
</dbReference>
<keyword evidence="5 7" id="KW-1133">Transmembrane helix</keyword>
<keyword evidence="8" id="KW-0614">Plasmid</keyword>
<evidence type="ECO:0000256" key="5">
    <source>
        <dbReference type="ARBA" id="ARBA00022989"/>
    </source>
</evidence>
<keyword evidence="6 7" id="KW-0472">Membrane</keyword>
<feature type="transmembrane region" description="Helical" evidence="7">
    <location>
        <begin position="62"/>
        <end position="79"/>
    </location>
</feature>
<dbReference type="AlphaFoldDB" id="A0AAU8ASV8"/>
<evidence type="ECO:0000256" key="3">
    <source>
        <dbReference type="ARBA" id="ARBA00022475"/>
    </source>
</evidence>
<feature type="transmembrane region" description="Helical" evidence="7">
    <location>
        <begin position="130"/>
        <end position="150"/>
    </location>
</feature>
<feature type="transmembrane region" description="Helical" evidence="7">
    <location>
        <begin position="186"/>
        <end position="207"/>
    </location>
</feature>
<accession>A0AAU8ASV8</accession>
<keyword evidence="3" id="KW-1003">Cell membrane</keyword>
<dbReference type="Pfam" id="PF13440">
    <property type="entry name" value="Polysacc_synt_3"/>
    <property type="match status" value="1"/>
</dbReference>
<evidence type="ECO:0000256" key="1">
    <source>
        <dbReference type="ARBA" id="ARBA00004651"/>
    </source>
</evidence>
<geneLocation type="plasmid" evidence="8">
    <name>unnamed4</name>
</geneLocation>
<dbReference type="EMBL" id="CP123389">
    <property type="protein sequence ID" value="XCC97650.1"/>
    <property type="molecule type" value="Genomic_DNA"/>
</dbReference>
<organism evidence="8">
    <name type="scientific">Alloyangia sp. H15</name>
    <dbReference type="NCBI Taxonomy" id="3029062"/>
    <lineage>
        <taxon>Bacteria</taxon>
        <taxon>Pseudomonadati</taxon>
        <taxon>Pseudomonadota</taxon>
        <taxon>Alphaproteobacteria</taxon>
        <taxon>Rhodobacterales</taxon>
        <taxon>Roseobacteraceae</taxon>
        <taxon>Alloyangia</taxon>
    </lineage>
</organism>
<feature type="transmembrane region" description="Helical" evidence="7">
    <location>
        <begin position="466"/>
        <end position="487"/>
    </location>
</feature>
<feature type="transmembrane region" description="Helical" evidence="7">
    <location>
        <begin position="100"/>
        <end position="124"/>
    </location>
</feature>
<dbReference type="RefSeq" id="WP_353476540.1">
    <property type="nucleotide sequence ID" value="NZ_CP123389.1"/>
</dbReference>
<dbReference type="PANTHER" id="PTHR30250">
    <property type="entry name" value="PST FAMILY PREDICTED COLANIC ACID TRANSPORTER"/>
    <property type="match status" value="1"/>
</dbReference>
<evidence type="ECO:0000256" key="2">
    <source>
        <dbReference type="ARBA" id="ARBA00007430"/>
    </source>
</evidence>
<proteinExistence type="inferred from homology"/>
<dbReference type="PANTHER" id="PTHR30250:SF10">
    <property type="entry name" value="LIPOPOLYSACCHARIDE BIOSYNTHESIS PROTEIN WZXC"/>
    <property type="match status" value="1"/>
</dbReference>
<gene>
    <name evidence="8" type="ORF">PVT71_27490</name>
</gene>